<evidence type="ECO:0000313" key="13">
    <source>
        <dbReference type="EMBL" id="CAB4539685.1"/>
    </source>
</evidence>
<evidence type="ECO:0000256" key="4">
    <source>
        <dbReference type="ARBA" id="ARBA00017959"/>
    </source>
</evidence>
<sequence>MDSADIRSRWLDFFESKNSLKLSHTVVPSASLIASDPNLLLVNAGMVPFKPFFLGEVKPPYKRATSVQKCVRTLDIDEVGKTTRHASFFQMCGNFSFGDYFKEGAIALAWELLTKSTSDGGYGFSEDKLWVTVYEDDDEAADIWHKQVGVPKNRIQRRGMADNFWSMGVPGPCGPCSEIYFDRGSAYGKEGGPIADEDRYLEIWNLVFMQNIRGEGGDKNSFPIVGELPAKNIDTGLGLERTAALLQGVENIYEIDTTKIILDKASVLTKVKYGKDEKSDVALRVVADHARTAMMLIGDGVTPGNEGRGYVLRRMMRRTIRNMRLLGSQDLVISELIKSSIQAMGPQYPELISGSQRILAIAEAEEETFTQTLKSGTSIFDIAATQLKSEKSKSLSADTVFKLHDTYGFPFDLTLEMAREQGL</sequence>
<dbReference type="InterPro" id="IPR018165">
    <property type="entry name" value="Ala-tRNA-synth_IIc_core"/>
</dbReference>
<dbReference type="PANTHER" id="PTHR11777:SF9">
    <property type="entry name" value="ALANINE--TRNA LIGASE, CYTOPLASMIC"/>
    <property type="match status" value="1"/>
</dbReference>
<evidence type="ECO:0000256" key="3">
    <source>
        <dbReference type="ARBA" id="ARBA00013168"/>
    </source>
</evidence>
<dbReference type="NCBIfam" id="TIGR00344">
    <property type="entry name" value="alaS"/>
    <property type="match status" value="1"/>
</dbReference>
<keyword evidence="11" id="KW-0030">Aminoacyl-tRNA synthetase</keyword>
<evidence type="ECO:0000256" key="5">
    <source>
        <dbReference type="ARBA" id="ARBA00022555"/>
    </source>
</evidence>
<keyword evidence="10" id="KW-0648">Protein biosynthesis</keyword>
<dbReference type="PROSITE" id="PS50860">
    <property type="entry name" value="AA_TRNA_LIGASE_II_ALA"/>
    <property type="match status" value="1"/>
</dbReference>
<gene>
    <name evidence="13" type="ORF">UFOPK1505_00121</name>
</gene>
<dbReference type="GO" id="GO:0005829">
    <property type="term" value="C:cytosol"/>
    <property type="evidence" value="ECO:0007669"/>
    <property type="project" value="TreeGrafter"/>
</dbReference>
<reference evidence="13" key="1">
    <citation type="submission" date="2020-05" db="EMBL/GenBank/DDBJ databases">
        <authorList>
            <person name="Chiriac C."/>
            <person name="Salcher M."/>
            <person name="Ghai R."/>
            <person name="Kavagutti S V."/>
        </authorList>
    </citation>
    <scope>NUCLEOTIDE SEQUENCE</scope>
</reference>
<dbReference type="GO" id="GO:0006419">
    <property type="term" value="P:alanyl-tRNA aminoacylation"/>
    <property type="evidence" value="ECO:0007669"/>
    <property type="project" value="InterPro"/>
</dbReference>
<dbReference type="InterPro" id="IPR050058">
    <property type="entry name" value="Ala-tRNA_ligase"/>
</dbReference>
<protein>
    <recommendedName>
        <fullName evidence="4">Alanine--tRNA ligase</fullName>
        <ecNumber evidence="3">6.1.1.7</ecNumber>
    </recommendedName>
</protein>
<organism evidence="13">
    <name type="scientific">freshwater metagenome</name>
    <dbReference type="NCBI Taxonomy" id="449393"/>
    <lineage>
        <taxon>unclassified sequences</taxon>
        <taxon>metagenomes</taxon>
        <taxon>ecological metagenomes</taxon>
    </lineage>
</organism>
<dbReference type="Gene3D" id="3.30.930.10">
    <property type="entry name" value="Bira Bifunctional Protein, Domain 2"/>
    <property type="match status" value="1"/>
</dbReference>
<dbReference type="Pfam" id="PF01411">
    <property type="entry name" value="tRNA-synt_2c"/>
    <property type="match status" value="1"/>
</dbReference>
<name>A0A6J6BLW2_9ZZZZ</name>
<dbReference type="GO" id="GO:0000049">
    <property type="term" value="F:tRNA binding"/>
    <property type="evidence" value="ECO:0007669"/>
    <property type="project" value="UniProtKB-KW"/>
</dbReference>
<evidence type="ECO:0000259" key="12">
    <source>
        <dbReference type="PROSITE" id="PS50860"/>
    </source>
</evidence>
<dbReference type="SUPFAM" id="SSF55681">
    <property type="entry name" value="Class II aaRS and biotin synthetases"/>
    <property type="match status" value="1"/>
</dbReference>
<evidence type="ECO:0000256" key="10">
    <source>
        <dbReference type="ARBA" id="ARBA00022917"/>
    </source>
</evidence>
<dbReference type="SUPFAM" id="SSF101353">
    <property type="entry name" value="Putative anticodon-binding domain of alanyl-tRNA synthetase (AlaRS)"/>
    <property type="match status" value="1"/>
</dbReference>
<dbReference type="PRINTS" id="PR00980">
    <property type="entry name" value="TRNASYNTHALA"/>
</dbReference>
<dbReference type="InterPro" id="IPR045864">
    <property type="entry name" value="aa-tRNA-synth_II/BPL/LPL"/>
</dbReference>
<evidence type="ECO:0000256" key="7">
    <source>
        <dbReference type="ARBA" id="ARBA00022741"/>
    </source>
</evidence>
<comment type="cofactor">
    <cofactor evidence="1">
        <name>Zn(2+)</name>
        <dbReference type="ChEBI" id="CHEBI:29105"/>
    </cofactor>
</comment>
<proteinExistence type="inferred from homology"/>
<feature type="domain" description="Alanyl-transfer RNA synthetases family profile" evidence="12">
    <location>
        <begin position="1"/>
        <end position="423"/>
    </location>
</feature>
<keyword evidence="9" id="KW-0694">RNA-binding</keyword>
<dbReference type="PANTHER" id="PTHR11777">
    <property type="entry name" value="ALANYL-TRNA SYNTHETASE"/>
    <property type="match status" value="1"/>
</dbReference>
<evidence type="ECO:0000256" key="8">
    <source>
        <dbReference type="ARBA" id="ARBA00022840"/>
    </source>
</evidence>
<dbReference type="HAMAP" id="MF_00036_B">
    <property type="entry name" value="Ala_tRNA_synth_B"/>
    <property type="match status" value="1"/>
</dbReference>
<dbReference type="CDD" id="cd00673">
    <property type="entry name" value="AlaRS_core"/>
    <property type="match status" value="1"/>
</dbReference>
<evidence type="ECO:0000256" key="1">
    <source>
        <dbReference type="ARBA" id="ARBA00001947"/>
    </source>
</evidence>
<dbReference type="GO" id="GO:0002161">
    <property type="term" value="F:aminoacyl-tRNA deacylase activity"/>
    <property type="evidence" value="ECO:0007669"/>
    <property type="project" value="TreeGrafter"/>
</dbReference>
<dbReference type="EMBL" id="CAEZSS010000011">
    <property type="protein sequence ID" value="CAB4539685.1"/>
    <property type="molecule type" value="Genomic_DNA"/>
</dbReference>
<keyword evidence="5" id="KW-0820">tRNA-binding</keyword>
<evidence type="ECO:0000256" key="11">
    <source>
        <dbReference type="ARBA" id="ARBA00023146"/>
    </source>
</evidence>
<dbReference type="GO" id="GO:0005524">
    <property type="term" value="F:ATP binding"/>
    <property type="evidence" value="ECO:0007669"/>
    <property type="project" value="UniProtKB-KW"/>
</dbReference>
<dbReference type="FunFam" id="3.30.930.10:FF:000004">
    <property type="entry name" value="Alanine--tRNA ligase"/>
    <property type="match status" value="1"/>
</dbReference>
<keyword evidence="7" id="KW-0547">Nucleotide-binding</keyword>
<dbReference type="EC" id="6.1.1.7" evidence="3"/>
<comment type="similarity">
    <text evidence="2">Belongs to the class-II aminoacyl-tRNA synthetase family.</text>
</comment>
<evidence type="ECO:0000256" key="2">
    <source>
        <dbReference type="ARBA" id="ARBA00008226"/>
    </source>
</evidence>
<dbReference type="InterPro" id="IPR023033">
    <property type="entry name" value="Ala_tRNA_ligase_euk/bac"/>
</dbReference>
<accession>A0A6J6BLW2</accession>
<dbReference type="InterPro" id="IPR002318">
    <property type="entry name" value="Ala-tRNA-lgiase_IIc"/>
</dbReference>
<dbReference type="GO" id="GO:0004813">
    <property type="term" value="F:alanine-tRNA ligase activity"/>
    <property type="evidence" value="ECO:0007669"/>
    <property type="project" value="UniProtKB-EC"/>
</dbReference>
<evidence type="ECO:0000256" key="6">
    <source>
        <dbReference type="ARBA" id="ARBA00022598"/>
    </source>
</evidence>
<keyword evidence="6" id="KW-0436">Ligase</keyword>
<dbReference type="AlphaFoldDB" id="A0A6J6BLW2"/>
<keyword evidence="8" id="KW-0067">ATP-binding</keyword>
<dbReference type="InterPro" id="IPR018164">
    <property type="entry name" value="Ala-tRNA-synth_IIc_N"/>
</dbReference>
<dbReference type="InterPro" id="IPR018162">
    <property type="entry name" value="Ala-tRNA-ligase_IIc_anticod-bd"/>
</dbReference>
<evidence type="ECO:0000256" key="9">
    <source>
        <dbReference type="ARBA" id="ARBA00022884"/>
    </source>
</evidence>